<dbReference type="Gramene" id="TVU02082">
    <property type="protein sequence ID" value="TVU02082"/>
    <property type="gene ID" value="EJB05_52448"/>
</dbReference>
<name>A0A5J9SSR5_9POAL</name>
<keyword evidence="2" id="KW-1185">Reference proteome</keyword>
<reference evidence="1 2" key="1">
    <citation type="journal article" date="2019" name="Sci. Rep.">
        <title>A high-quality genome of Eragrostis curvula grass provides insights into Poaceae evolution and supports new strategies to enhance forage quality.</title>
        <authorList>
            <person name="Carballo J."/>
            <person name="Santos B.A.C.M."/>
            <person name="Zappacosta D."/>
            <person name="Garbus I."/>
            <person name="Selva J.P."/>
            <person name="Gallo C.A."/>
            <person name="Diaz A."/>
            <person name="Albertini E."/>
            <person name="Caccamo M."/>
            <person name="Echenique V."/>
        </authorList>
    </citation>
    <scope>NUCLEOTIDE SEQUENCE [LARGE SCALE GENOMIC DNA]</scope>
    <source>
        <strain evidence="2">cv. Victoria</strain>
        <tissue evidence="1">Leaf</tissue>
    </source>
</reference>
<dbReference type="EMBL" id="RWGY01000361">
    <property type="protein sequence ID" value="TVU02082.1"/>
    <property type="molecule type" value="Genomic_DNA"/>
</dbReference>
<sequence length="87" mass="9813">MEDFLICRAWGEAKLLTSVDPSRGLLQHGKGWLKDFTQGFWLLLHGALNSGHLRTLLGARVRTGDCLHDPLRFEDESGNRLSVKIQL</sequence>
<dbReference type="Proteomes" id="UP000324897">
    <property type="component" value="Unassembled WGS sequence"/>
</dbReference>
<accession>A0A5J9SSR5</accession>
<organism evidence="1 2">
    <name type="scientific">Eragrostis curvula</name>
    <name type="common">weeping love grass</name>
    <dbReference type="NCBI Taxonomy" id="38414"/>
    <lineage>
        <taxon>Eukaryota</taxon>
        <taxon>Viridiplantae</taxon>
        <taxon>Streptophyta</taxon>
        <taxon>Embryophyta</taxon>
        <taxon>Tracheophyta</taxon>
        <taxon>Spermatophyta</taxon>
        <taxon>Magnoliopsida</taxon>
        <taxon>Liliopsida</taxon>
        <taxon>Poales</taxon>
        <taxon>Poaceae</taxon>
        <taxon>PACMAD clade</taxon>
        <taxon>Chloridoideae</taxon>
        <taxon>Eragrostideae</taxon>
        <taxon>Eragrostidinae</taxon>
        <taxon>Eragrostis</taxon>
    </lineage>
</organism>
<evidence type="ECO:0000313" key="2">
    <source>
        <dbReference type="Proteomes" id="UP000324897"/>
    </source>
</evidence>
<dbReference type="AlphaFoldDB" id="A0A5J9SSR5"/>
<protein>
    <submittedName>
        <fullName evidence="1">Uncharacterized protein</fullName>
    </submittedName>
</protein>
<proteinExistence type="predicted"/>
<comment type="caution">
    <text evidence="1">The sequence shown here is derived from an EMBL/GenBank/DDBJ whole genome shotgun (WGS) entry which is preliminary data.</text>
</comment>
<evidence type="ECO:0000313" key="1">
    <source>
        <dbReference type="EMBL" id="TVU02082.1"/>
    </source>
</evidence>
<gene>
    <name evidence="1" type="ORF">EJB05_52448</name>
</gene>